<dbReference type="InterPro" id="IPR051533">
    <property type="entry name" value="WaaL-like"/>
</dbReference>
<feature type="transmembrane region" description="Helical" evidence="6">
    <location>
        <begin position="292"/>
        <end position="313"/>
    </location>
</feature>
<keyword evidence="3 6" id="KW-1133">Transmembrane helix</keyword>
<accession>A0AAJ2ZKR0</accession>
<feature type="transmembrane region" description="Helical" evidence="6">
    <location>
        <begin position="84"/>
        <end position="101"/>
    </location>
</feature>
<evidence type="ECO:0000259" key="7">
    <source>
        <dbReference type="Pfam" id="PF04932"/>
    </source>
</evidence>
<feature type="transmembrane region" description="Helical" evidence="6">
    <location>
        <begin position="391"/>
        <end position="411"/>
    </location>
</feature>
<evidence type="ECO:0000256" key="6">
    <source>
        <dbReference type="SAM" id="Phobius"/>
    </source>
</evidence>
<comment type="subcellular location">
    <subcellularLocation>
        <location evidence="1">Membrane</location>
        <topology evidence="1">Multi-pass membrane protein</topology>
    </subcellularLocation>
</comment>
<evidence type="ECO:0000256" key="5">
    <source>
        <dbReference type="SAM" id="MobiDB-lite"/>
    </source>
</evidence>
<dbReference type="GO" id="GO:0016020">
    <property type="term" value="C:membrane"/>
    <property type="evidence" value="ECO:0007669"/>
    <property type="project" value="UniProtKB-SubCell"/>
</dbReference>
<feature type="transmembrane region" description="Helical" evidence="6">
    <location>
        <begin position="113"/>
        <end position="132"/>
    </location>
</feature>
<feature type="transmembrane region" description="Helical" evidence="6">
    <location>
        <begin position="243"/>
        <end position="258"/>
    </location>
</feature>
<keyword evidence="4 6" id="KW-0472">Membrane</keyword>
<evidence type="ECO:0000256" key="2">
    <source>
        <dbReference type="ARBA" id="ARBA00022692"/>
    </source>
</evidence>
<feature type="region of interest" description="Disordered" evidence="5">
    <location>
        <begin position="1"/>
        <end position="23"/>
    </location>
</feature>
<sequence>MRGVRFSGTSHGQWRFDAAGGRPGPTGHFAPLSPVPGPMGLGALEGHTPARGLLTPVALLMFPALAALGRYATADLSPAIFPNFYVLLCALTVLPALAGLLRSGASRRAVPTAFLILVLLWVLWAPLTLVWAPDVSFGVNRISLASAALVSGLCVLGLAAATSNGLHILRMGWTLAFVVTGAVALWELDTGRHLDTNQAVVQSSIHVVASTFYNPNNYAGFLLACLPFLIWNAIVARAAWSRYLHIALVAGWWVLIAATQSRTGIVGAVVAAPLLVYWLIRSAMLRRRQIALPLMLLAFGVVAGLSFLPLAALGQQALTDLQSQFTPGDGISASDQARLNLTMLGWRMFLDSWMLGHGAGAFASNASYWGGLELYGLTNAHNGIVEIAAEYGLPLLLPLVAVIFAVARAAIARHPAATRADLLDFRMVAVLGLSAVVASNLVASSILLSPWWWLLLGQLAAQAWLLPRQWIDAERTRAEAVNGRGRHRIRTGGGPPDPRRPFADARVAGY</sequence>
<dbReference type="RefSeq" id="WP_154225668.1">
    <property type="nucleotide sequence ID" value="NZ_CP045309.1"/>
</dbReference>
<dbReference type="PANTHER" id="PTHR37422">
    <property type="entry name" value="TEICHURONIC ACID BIOSYNTHESIS PROTEIN TUAE"/>
    <property type="match status" value="1"/>
</dbReference>
<dbReference type="Proteomes" id="UP000477779">
    <property type="component" value="Unassembled WGS sequence"/>
</dbReference>
<keyword evidence="10" id="KW-1185">Reference proteome</keyword>
<evidence type="ECO:0000313" key="10">
    <source>
        <dbReference type="Proteomes" id="UP000402241"/>
    </source>
</evidence>
<organism evidence="8 11">
    <name type="scientific">Micromonospora terminaliae</name>
    <dbReference type="NCBI Taxonomy" id="1914461"/>
    <lineage>
        <taxon>Bacteria</taxon>
        <taxon>Bacillati</taxon>
        <taxon>Actinomycetota</taxon>
        <taxon>Actinomycetes</taxon>
        <taxon>Micromonosporales</taxon>
        <taxon>Micromonosporaceae</taxon>
        <taxon>Micromonospora</taxon>
    </lineage>
</organism>
<dbReference type="InterPro" id="IPR007016">
    <property type="entry name" value="O-antigen_ligase-rel_domated"/>
</dbReference>
<dbReference type="PANTHER" id="PTHR37422:SF23">
    <property type="entry name" value="TEICHURONIC ACID BIOSYNTHESIS PROTEIN TUAE"/>
    <property type="match status" value="1"/>
</dbReference>
<evidence type="ECO:0000313" key="8">
    <source>
        <dbReference type="EMBL" id="NES31014.1"/>
    </source>
</evidence>
<feature type="domain" description="O-antigen ligase-related" evidence="7">
    <location>
        <begin position="253"/>
        <end position="398"/>
    </location>
</feature>
<dbReference type="EMBL" id="CP045309">
    <property type="protein sequence ID" value="QGL46297.1"/>
    <property type="molecule type" value="Genomic_DNA"/>
</dbReference>
<feature type="transmembrane region" description="Helical" evidence="6">
    <location>
        <begin position="168"/>
        <end position="186"/>
    </location>
</feature>
<evidence type="ECO:0000313" key="9">
    <source>
        <dbReference type="EMBL" id="QGL46297.1"/>
    </source>
</evidence>
<protein>
    <submittedName>
        <fullName evidence="8">O-antigen ligase family protein</fullName>
    </submittedName>
</protein>
<name>A0AAJ2ZKR0_9ACTN</name>
<proteinExistence type="predicted"/>
<feature type="transmembrane region" description="Helical" evidence="6">
    <location>
        <begin position="264"/>
        <end position="280"/>
    </location>
</feature>
<keyword evidence="8" id="KW-0436">Ligase</keyword>
<evidence type="ECO:0000256" key="4">
    <source>
        <dbReference type="ARBA" id="ARBA00023136"/>
    </source>
</evidence>
<evidence type="ECO:0000256" key="1">
    <source>
        <dbReference type="ARBA" id="ARBA00004141"/>
    </source>
</evidence>
<evidence type="ECO:0000256" key="3">
    <source>
        <dbReference type="ARBA" id="ARBA00022989"/>
    </source>
</evidence>
<dbReference type="GO" id="GO:0016874">
    <property type="term" value="F:ligase activity"/>
    <property type="evidence" value="ECO:0007669"/>
    <property type="project" value="UniProtKB-KW"/>
</dbReference>
<feature type="transmembrane region" description="Helical" evidence="6">
    <location>
        <begin position="144"/>
        <end position="161"/>
    </location>
</feature>
<feature type="transmembrane region" description="Helical" evidence="6">
    <location>
        <begin position="423"/>
        <end position="444"/>
    </location>
</feature>
<feature type="transmembrane region" description="Helical" evidence="6">
    <location>
        <begin position="218"/>
        <end position="236"/>
    </location>
</feature>
<dbReference type="Pfam" id="PF04932">
    <property type="entry name" value="Wzy_C"/>
    <property type="match status" value="1"/>
</dbReference>
<keyword evidence="2 6" id="KW-0812">Transmembrane</keyword>
<dbReference type="Proteomes" id="UP000402241">
    <property type="component" value="Chromosome"/>
</dbReference>
<feature type="region of interest" description="Disordered" evidence="5">
    <location>
        <begin position="482"/>
        <end position="510"/>
    </location>
</feature>
<reference evidence="8 11" key="2">
    <citation type="submission" date="2020-02" db="EMBL/GenBank/DDBJ databases">
        <title>WGS of Micromonospora spp. isolated from hot spring.</title>
        <authorList>
            <person name="Thawai C."/>
        </authorList>
    </citation>
    <scope>NUCLEOTIDE SEQUENCE [LARGE SCALE GENOMIC DNA]</scope>
    <source>
        <strain evidence="8 11">TMS7</strain>
    </source>
</reference>
<evidence type="ECO:0000313" key="11">
    <source>
        <dbReference type="Proteomes" id="UP000477779"/>
    </source>
</evidence>
<reference evidence="9 10" key="1">
    <citation type="submission" date="2019-10" db="EMBL/GenBank/DDBJ databases">
        <title>Genome Sequence of Micromonospora terminaliae DSM 101760.</title>
        <authorList>
            <person name="Guo L."/>
        </authorList>
    </citation>
    <scope>NUCLEOTIDE SEQUENCE [LARGE SCALE GENOMIC DNA]</scope>
    <source>
        <strain evidence="9 10">DSM 101760</strain>
    </source>
</reference>
<feature type="transmembrane region" description="Helical" evidence="6">
    <location>
        <begin position="53"/>
        <end position="72"/>
    </location>
</feature>
<dbReference type="AlphaFoldDB" id="A0AAJ2ZKR0"/>
<gene>
    <name evidence="8" type="ORF">G3561_26110</name>
    <name evidence="9" type="ORF">GCE86_04065</name>
</gene>
<dbReference type="EMBL" id="JAAHBZ010000014">
    <property type="protein sequence ID" value="NES31014.1"/>
    <property type="molecule type" value="Genomic_DNA"/>
</dbReference>